<evidence type="ECO:0000256" key="2">
    <source>
        <dbReference type="SAM" id="Phobius"/>
    </source>
</evidence>
<dbReference type="EMBL" id="BAABJP010000062">
    <property type="protein sequence ID" value="GAA5174867.1"/>
    <property type="molecule type" value="Genomic_DNA"/>
</dbReference>
<organism evidence="3 4">
    <name type="scientific">Pseudonocardia eucalypti</name>
    <dbReference type="NCBI Taxonomy" id="648755"/>
    <lineage>
        <taxon>Bacteria</taxon>
        <taxon>Bacillati</taxon>
        <taxon>Actinomycetota</taxon>
        <taxon>Actinomycetes</taxon>
        <taxon>Pseudonocardiales</taxon>
        <taxon>Pseudonocardiaceae</taxon>
        <taxon>Pseudonocardia</taxon>
    </lineage>
</organism>
<feature type="compositionally biased region" description="Acidic residues" evidence="1">
    <location>
        <begin position="213"/>
        <end position="228"/>
    </location>
</feature>
<feature type="compositionally biased region" description="Low complexity" evidence="1">
    <location>
        <begin position="240"/>
        <end position="254"/>
    </location>
</feature>
<dbReference type="Proteomes" id="UP001428817">
    <property type="component" value="Unassembled WGS sequence"/>
</dbReference>
<dbReference type="RefSeq" id="WP_185062206.1">
    <property type="nucleotide sequence ID" value="NZ_BAABJP010000062.1"/>
</dbReference>
<comment type="caution">
    <text evidence="3">The sequence shown here is derived from an EMBL/GenBank/DDBJ whole genome shotgun (WGS) entry which is preliminary data.</text>
</comment>
<feature type="compositionally biased region" description="Pro residues" evidence="1">
    <location>
        <begin position="157"/>
        <end position="168"/>
    </location>
</feature>
<feature type="compositionally biased region" description="Basic and acidic residues" evidence="1">
    <location>
        <begin position="186"/>
        <end position="212"/>
    </location>
</feature>
<sequence length="254" mass="25858">MADGARNGRDAGASGGSGDRGGSTPRWQPSYYGGPPTHADVPSPKRAPAVETDPGRTKAVRSSATAKAAAGKARPAATAAKPARTTKAAEVEEPAGQRSLGKVGALVAALLLLLGLTGGLVAAFRAWYTSPAPVAQSPTSAVAPEINQNPAIATPGAPIPDAAPPAVPAPRQGTAPAKPKVAPASRPDRGHQAPAKPEHQVTKDRPESRSERDDEDDEGTGRDEEDILDQQLHKQRRASDSGGLLDGVLSSLGL</sequence>
<accession>A0ABP9RC24</accession>
<reference evidence="4" key="1">
    <citation type="journal article" date="2019" name="Int. J. Syst. Evol. Microbiol.">
        <title>The Global Catalogue of Microorganisms (GCM) 10K type strain sequencing project: providing services to taxonomists for standard genome sequencing and annotation.</title>
        <authorList>
            <consortium name="The Broad Institute Genomics Platform"/>
            <consortium name="The Broad Institute Genome Sequencing Center for Infectious Disease"/>
            <person name="Wu L."/>
            <person name="Ma J."/>
        </authorList>
    </citation>
    <scope>NUCLEOTIDE SEQUENCE [LARGE SCALE GENOMIC DNA]</scope>
    <source>
        <strain evidence="4">JCM 18303</strain>
    </source>
</reference>
<name>A0ABP9RC24_9PSEU</name>
<keyword evidence="2" id="KW-0812">Transmembrane</keyword>
<gene>
    <name evidence="3" type="ORF">GCM10023321_79700</name>
</gene>
<feature type="transmembrane region" description="Helical" evidence="2">
    <location>
        <begin position="103"/>
        <end position="128"/>
    </location>
</feature>
<evidence type="ECO:0000256" key="1">
    <source>
        <dbReference type="SAM" id="MobiDB-lite"/>
    </source>
</evidence>
<proteinExistence type="predicted"/>
<feature type="region of interest" description="Disordered" evidence="1">
    <location>
        <begin position="134"/>
        <end position="254"/>
    </location>
</feature>
<protein>
    <submittedName>
        <fullName evidence="3">Uncharacterized protein</fullName>
    </submittedName>
</protein>
<evidence type="ECO:0000313" key="3">
    <source>
        <dbReference type="EMBL" id="GAA5174867.1"/>
    </source>
</evidence>
<feature type="compositionally biased region" description="Low complexity" evidence="1">
    <location>
        <begin position="60"/>
        <end position="88"/>
    </location>
</feature>
<keyword evidence="4" id="KW-1185">Reference proteome</keyword>
<keyword evidence="2" id="KW-0472">Membrane</keyword>
<keyword evidence="2" id="KW-1133">Transmembrane helix</keyword>
<feature type="region of interest" description="Disordered" evidence="1">
    <location>
        <begin position="1"/>
        <end position="100"/>
    </location>
</feature>
<evidence type="ECO:0000313" key="4">
    <source>
        <dbReference type="Proteomes" id="UP001428817"/>
    </source>
</evidence>